<evidence type="ECO:0000256" key="7">
    <source>
        <dbReference type="ARBA" id="ARBA00023136"/>
    </source>
</evidence>
<comment type="caution">
    <text evidence="10">The sequence shown here is derived from an EMBL/GenBank/DDBJ whole genome shotgun (WGS) entry which is preliminary data.</text>
</comment>
<dbReference type="OrthoDB" id="29558at2759"/>
<dbReference type="GO" id="GO:0045047">
    <property type="term" value="P:protein targeting to ER"/>
    <property type="evidence" value="ECO:0007669"/>
    <property type="project" value="TreeGrafter"/>
</dbReference>
<keyword evidence="5" id="KW-0256">Endoplasmic reticulum</keyword>
<dbReference type="Pfam" id="PF06703">
    <property type="entry name" value="SPC25"/>
    <property type="match status" value="1"/>
</dbReference>
<dbReference type="GO" id="GO:0006465">
    <property type="term" value="P:signal peptide processing"/>
    <property type="evidence" value="ECO:0007669"/>
    <property type="project" value="InterPro"/>
</dbReference>
<dbReference type="PANTHER" id="PTHR13085:SF0">
    <property type="entry name" value="SIGNAL PEPTIDASE COMPLEX SUBUNIT 2"/>
    <property type="match status" value="1"/>
</dbReference>
<evidence type="ECO:0000256" key="8">
    <source>
        <dbReference type="ARBA" id="ARBA00045608"/>
    </source>
</evidence>
<evidence type="ECO:0000256" key="5">
    <source>
        <dbReference type="ARBA" id="ARBA00022824"/>
    </source>
</evidence>
<comment type="subcellular location">
    <subcellularLocation>
        <location evidence="1">Endoplasmic reticulum membrane</location>
        <topology evidence="1">Multi-pass membrane protein</topology>
    </subcellularLocation>
</comment>
<comment type="function">
    <text evidence="8">Component of the signal peptidase complex (SPC) which catalyzes the cleavage of N-terminal signal sequences from nascent proteins as they are translocated into the lumen of the endoplasmic reticulum. Enhances the enzymatic activity of SPC and facilitates the interactions between different components of the translocation site.</text>
</comment>
<gene>
    <name evidence="10" type="ORF">DEBURN_LOCUS5819</name>
</gene>
<proteinExistence type="inferred from homology"/>
<protein>
    <recommendedName>
        <fullName evidence="3">Signal peptidase complex subunit 2</fullName>
    </recommendedName>
</protein>
<dbReference type="Proteomes" id="UP000789706">
    <property type="component" value="Unassembled WGS sequence"/>
</dbReference>
<evidence type="ECO:0000256" key="2">
    <source>
        <dbReference type="ARBA" id="ARBA00007324"/>
    </source>
</evidence>
<dbReference type="PANTHER" id="PTHR13085">
    <property type="entry name" value="MICROSOMAL SIGNAL PEPTIDASE 25 KDA SUBUNIT"/>
    <property type="match status" value="1"/>
</dbReference>
<evidence type="ECO:0000256" key="1">
    <source>
        <dbReference type="ARBA" id="ARBA00004477"/>
    </source>
</evidence>
<dbReference type="AlphaFoldDB" id="A0A9N9FBN1"/>
<dbReference type="EMBL" id="CAJVPK010000543">
    <property type="protein sequence ID" value="CAG8524240.1"/>
    <property type="molecule type" value="Genomic_DNA"/>
</dbReference>
<sequence>MSTTKETEENNQAQEVDDTDLKNACDDGIQKFSQIHTHADIKLILGYLSCGFAMFGGYYGHITPFNDSKMVVIQCVIVYLILNLISFIYTFFIEKDIIFDGKKQDDSINYKITIHTNSKRYSDIYNITFEFVGKETTGNKVSIRNSNFSISKSFGYWFDVNGVMDQERFEGTLKEGLEAAITGKKTA</sequence>
<dbReference type="GO" id="GO:0005787">
    <property type="term" value="C:signal peptidase complex"/>
    <property type="evidence" value="ECO:0007669"/>
    <property type="project" value="InterPro"/>
</dbReference>
<dbReference type="InterPro" id="IPR009582">
    <property type="entry name" value="Spc2/SPCS2"/>
</dbReference>
<evidence type="ECO:0000256" key="6">
    <source>
        <dbReference type="ARBA" id="ARBA00022989"/>
    </source>
</evidence>
<accession>A0A9N9FBN1</accession>
<organism evidence="10 11">
    <name type="scientific">Diversispora eburnea</name>
    <dbReference type="NCBI Taxonomy" id="1213867"/>
    <lineage>
        <taxon>Eukaryota</taxon>
        <taxon>Fungi</taxon>
        <taxon>Fungi incertae sedis</taxon>
        <taxon>Mucoromycota</taxon>
        <taxon>Glomeromycotina</taxon>
        <taxon>Glomeromycetes</taxon>
        <taxon>Diversisporales</taxon>
        <taxon>Diversisporaceae</taxon>
        <taxon>Diversispora</taxon>
    </lineage>
</organism>
<keyword evidence="7 9" id="KW-0472">Membrane</keyword>
<evidence type="ECO:0000256" key="9">
    <source>
        <dbReference type="SAM" id="Phobius"/>
    </source>
</evidence>
<feature type="transmembrane region" description="Helical" evidence="9">
    <location>
        <begin position="41"/>
        <end position="59"/>
    </location>
</feature>
<evidence type="ECO:0000313" key="11">
    <source>
        <dbReference type="Proteomes" id="UP000789706"/>
    </source>
</evidence>
<feature type="transmembrane region" description="Helical" evidence="9">
    <location>
        <begin position="71"/>
        <end position="93"/>
    </location>
</feature>
<name>A0A9N9FBN1_9GLOM</name>
<evidence type="ECO:0000256" key="3">
    <source>
        <dbReference type="ARBA" id="ARBA00017057"/>
    </source>
</evidence>
<keyword evidence="11" id="KW-1185">Reference proteome</keyword>
<keyword evidence="6 9" id="KW-1133">Transmembrane helix</keyword>
<reference evidence="10" key="1">
    <citation type="submission" date="2021-06" db="EMBL/GenBank/DDBJ databases">
        <authorList>
            <person name="Kallberg Y."/>
            <person name="Tangrot J."/>
            <person name="Rosling A."/>
        </authorList>
    </citation>
    <scope>NUCLEOTIDE SEQUENCE</scope>
    <source>
        <strain evidence="10">AZ414A</strain>
    </source>
</reference>
<evidence type="ECO:0000313" key="10">
    <source>
        <dbReference type="EMBL" id="CAG8524240.1"/>
    </source>
</evidence>
<keyword evidence="4 9" id="KW-0812">Transmembrane</keyword>
<evidence type="ECO:0000256" key="4">
    <source>
        <dbReference type="ARBA" id="ARBA00022692"/>
    </source>
</evidence>
<comment type="similarity">
    <text evidence="2">Belongs to the SPCS2 family.</text>
</comment>